<organism evidence="1 2">
    <name type="scientific">Hypsizygus marmoreus</name>
    <name type="common">White beech mushroom</name>
    <name type="synonym">Agaricus marmoreus</name>
    <dbReference type="NCBI Taxonomy" id="39966"/>
    <lineage>
        <taxon>Eukaryota</taxon>
        <taxon>Fungi</taxon>
        <taxon>Dikarya</taxon>
        <taxon>Basidiomycota</taxon>
        <taxon>Agaricomycotina</taxon>
        <taxon>Agaricomycetes</taxon>
        <taxon>Agaricomycetidae</taxon>
        <taxon>Agaricales</taxon>
        <taxon>Tricholomatineae</taxon>
        <taxon>Lyophyllaceae</taxon>
        <taxon>Hypsizygus</taxon>
    </lineage>
</organism>
<evidence type="ECO:0000313" key="2">
    <source>
        <dbReference type="Proteomes" id="UP000076154"/>
    </source>
</evidence>
<dbReference type="Proteomes" id="UP000076154">
    <property type="component" value="Unassembled WGS sequence"/>
</dbReference>
<accession>A0A369JPC4</accession>
<gene>
    <name evidence="1" type="ORF">Hypma_010746</name>
</gene>
<dbReference type="AlphaFoldDB" id="A0A369JPC4"/>
<protein>
    <submittedName>
        <fullName evidence="1">Uncharacterized protein</fullName>
    </submittedName>
</protein>
<comment type="caution">
    <text evidence="1">The sequence shown here is derived from an EMBL/GenBank/DDBJ whole genome shotgun (WGS) entry which is preliminary data.</text>
</comment>
<reference evidence="1" key="1">
    <citation type="submission" date="2018-04" db="EMBL/GenBank/DDBJ databases">
        <title>Whole genome sequencing of Hypsizygus marmoreus.</title>
        <authorList>
            <person name="Choi I.-G."/>
            <person name="Min B."/>
            <person name="Kim J.-G."/>
            <person name="Kim S."/>
            <person name="Oh Y.-L."/>
            <person name="Kong W.-S."/>
            <person name="Park H."/>
            <person name="Jeong J."/>
            <person name="Song E.-S."/>
        </authorList>
    </citation>
    <scope>NUCLEOTIDE SEQUENCE [LARGE SCALE GENOMIC DNA]</scope>
    <source>
        <strain evidence="1">51987-8</strain>
    </source>
</reference>
<sequence length="88" mass="9980">MQLPHFARLLSNLTSHSLHGIRDEILSNPLYCPKAGDQSVRKQASASKCRALFWSLQAMECHSLKQSGSSIKGTFRICSHVLWHRVYI</sequence>
<evidence type="ECO:0000313" key="1">
    <source>
        <dbReference type="EMBL" id="RDB22235.1"/>
    </source>
</evidence>
<proteinExistence type="predicted"/>
<dbReference type="EMBL" id="LUEZ02000052">
    <property type="protein sequence ID" value="RDB22235.1"/>
    <property type="molecule type" value="Genomic_DNA"/>
</dbReference>
<keyword evidence="2" id="KW-1185">Reference proteome</keyword>
<dbReference type="InParanoid" id="A0A369JPC4"/>
<name>A0A369JPC4_HYPMA</name>